<gene>
    <name evidence="18" type="primary">tlr5</name>
</gene>
<dbReference type="Pfam" id="PF13855">
    <property type="entry name" value="LRR_8"/>
    <property type="match status" value="4"/>
</dbReference>
<keyword evidence="19" id="KW-1185">Reference proteome</keyword>
<dbReference type="GO" id="GO:0005886">
    <property type="term" value="C:plasma membrane"/>
    <property type="evidence" value="ECO:0007669"/>
    <property type="project" value="TreeGrafter"/>
</dbReference>
<dbReference type="FunCoup" id="A0A672HQ35">
    <property type="interactions" value="916"/>
</dbReference>
<reference evidence="18" key="3">
    <citation type="submission" date="2025-09" db="UniProtKB">
        <authorList>
            <consortium name="Ensembl"/>
        </authorList>
    </citation>
    <scope>IDENTIFICATION</scope>
</reference>
<dbReference type="InterPro" id="IPR001611">
    <property type="entry name" value="Leu-rich_rpt"/>
</dbReference>
<feature type="compositionally biased region" description="Basic and acidic residues" evidence="14">
    <location>
        <begin position="852"/>
        <end position="864"/>
    </location>
</feature>
<dbReference type="Pfam" id="PF01582">
    <property type="entry name" value="TIR"/>
    <property type="match status" value="1"/>
</dbReference>
<evidence type="ECO:0000256" key="6">
    <source>
        <dbReference type="ARBA" id="ARBA00022729"/>
    </source>
</evidence>
<dbReference type="InterPro" id="IPR003591">
    <property type="entry name" value="Leu-rich_rpt_typical-subtyp"/>
</dbReference>
<dbReference type="OrthoDB" id="6160824at2759"/>
<evidence type="ECO:0000256" key="14">
    <source>
        <dbReference type="SAM" id="MobiDB-lite"/>
    </source>
</evidence>
<dbReference type="GeneID" id="115401749"/>
<comment type="subcellular location">
    <subcellularLocation>
        <location evidence="1">Membrane</location>
        <topology evidence="1">Single-pass type I membrane protein</topology>
    </subcellularLocation>
</comment>
<feature type="transmembrane region" description="Helical" evidence="15">
    <location>
        <begin position="651"/>
        <end position="674"/>
    </location>
</feature>
<dbReference type="GO" id="GO:0045087">
    <property type="term" value="P:innate immune response"/>
    <property type="evidence" value="ECO:0007669"/>
    <property type="project" value="UniProtKB-KW"/>
</dbReference>
<dbReference type="InterPro" id="IPR032675">
    <property type="entry name" value="LRR_dom_sf"/>
</dbReference>
<dbReference type="Proteomes" id="UP000472267">
    <property type="component" value="Chromosome 15"/>
</dbReference>
<dbReference type="InParanoid" id="A0A672HQ35"/>
<dbReference type="InterPro" id="IPR035897">
    <property type="entry name" value="Toll_tir_struct_dom_sf"/>
</dbReference>
<keyword evidence="11" id="KW-0675">Receptor</keyword>
<keyword evidence="12" id="KW-0325">Glycoprotein</keyword>
<dbReference type="GO" id="GO:0002224">
    <property type="term" value="P:toll-like receptor signaling pathway"/>
    <property type="evidence" value="ECO:0007669"/>
    <property type="project" value="InterPro"/>
</dbReference>
<evidence type="ECO:0000256" key="5">
    <source>
        <dbReference type="ARBA" id="ARBA00022692"/>
    </source>
</evidence>
<evidence type="ECO:0000256" key="9">
    <source>
        <dbReference type="ARBA" id="ARBA00022989"/>
    </source>
</evidence>
<dbReference type="SUPFAM" id="SSF52058">
    <property type="entry name" value="L domain-like"/>
    <property type="match status" value="2"/>
</dbReference>
<reference evidence="18" key="2">
    <citation type="submission" date="2025-08" db="UniProtKB">
        <authorList>
            <consortium name="Ensembl"/>
        </authorList>
    </citation>
    <scope>IDENTIFICATION</scope>
</reference>
<proteinExistence type="inferred from homology"/>
<keyword evidence="10 15" id="KW-0472">Membrane</keyword>
<dbReference type="SMART" id="SM00365">
    <property type="entry name" value="LRR_SD22"/>
    <property type="match status" value="5"/>
</dbReference>
<dbReference type="AlphaFoldDB" id="A0A672HQ35"/>
<keyword evidence="4" id="KW-0433">Leucine-rich repeat</keyword>
<dbReference type="PROSITE" id="PS51450">
    <property type="entry name" value="LRR"/>
    <property type="match status" value="3"/>
</dbReference>
<dbReference type="PANTHER" id="PTHR24365:SF525">
    <property type="entry name" value="TOLL-LIKE RECEPTOR 5"/>
    <property type="match status" value="1"/>
</dbReference>
<dbReference type="InterPro" id="IPR017241">
    <property type="entry name" value="Toll-like_receptor"/>
</dbReference>
<dbReference type="FunFam" id="3.40.50.10140:FF:000001">
    <property type="entry name" value="Toll-like receptor 2"/>
    <property type="match status" value="1"/>
</dbReference>
<keyword evidence="7" id="KW-0677">Repeat</keyword>
<evidence type="ECO:0000256" key="13">
    <source>
        <dbReference type="ARBA" id="ARBA00023198"/>
    </source>
</evidence>
<dbReference type="Ensembl" id="ENSSFAT00005032265.1">
    <property type="protein sequence ID" value="ENSSFAP00005031137.1"/>
    <property type="gene ID" value="ENSSFAG00005015809.1"/>
</dbReference>
<keyword evidence="8" id="KW-0391">Immunity</keyword>
<keyword evidence="6 16" id="KW-0732">Signal</keyword>
<evidence type="ECO:0000256" key="15">
    <source>
        <dbReference type="SAM" id="Phobius"/>
    </source>
</evidence>
<evidence type="ECO:0000313" key="19">
    <source>
        <dbReference type="Proteomes" id="UP000472267"/>
    </source>
</evidence>
<accession>A0A672HQ35</accession>
<dbReference type="RefSeq" id="XP_029965917.1">
    <property type="nucleotide sequence ID" value="XM_030110057.1"/>
</dbReference>
<comment type="similarity">
    <text evidence="2">Belongs to the Toll-like receptor family.</text>
</comment>
<keyword evidence="5 15" id="KW-0812">Transmembrane</keyword>
<dbReference type="PANTHER" id="PTHR24365">
    <property type="entry name" value="TOLL-LIKE RECEPTOR"/>
    <property type="match status" value="1"/>
</dbReference>
<dbReference type="PIRSF" id="PIRSF037595">
    <property type="entry name" value="Toll-like_receptor"/>
    <property type="match status" value="1"/>
</dbReference>
<dbReference type="GO" id="GO:0004888">
    <property type="term" value="F:transmembrane signaling receptor activity"/>
    <property type="evidence" value="ECO:0007669"/>
    <property type="project" value="InterPro"/>
</dbReference>
<evidence type="ECO:0000259" key="17">
    <source>
        <dbReference type="PROSITE" id="PS50104"/>
    </source>
</evidence>
<sequence>MWKIFPLLVGVSFYLQVATCSPSCLPNGLKASCVAQKLRWVPALPANITHLILPLNSIRAISSASLRHFRELEEFNLDQQDVTLTIKNNAFHRQRKLTRLFLSFNSGLRLEPMAFSGLSNLKDLYLSDCSLNDSILSGRYLEPLASLELLDLSGNDIVTLKPGLFFSRLTNFTQLNLKRNQIQTLCEEDLVGFRGKYFTHLNLFSNKLYTTSNLGSCGNPFKGIAFDTLDLSNNGLNENETRAFFKAIEGTSISQLIYCGLQGKGFSHDNFNDPNESTFEGLKNSAVRTLVLSKSKIFALQRAVFSHLKEVVIIDVSQNHLNQIEKNAFDGLQDHLRMLNLSFNLLGEIRSHTFINLRELRVLDLSNNHIGVLGYSSFSGLPKLRALYMTGNSLKDLGFPEALPNLEYLLLGNNNLESIYKVDHLGMSSTYVDISNNKLTNLEDVYFIVTRFKYLKTLFFGGNNIQWCTLNGGITIPRNNSVLVLDIHDSSLQVVWERKNCLDLFDNFTNLLGLILSFNSLSALPQGIFRGLSSIREINLSFNALTHLQTDVFPVSLRLLDLSNNNLASPDPQTFQSLTFVDLSANQFRCDCHLESFLKWINVTNVTFLSPLEEYRCEFPDELRSHSLLIYSTNVETCDEDDEPFLQELKFALFVFSALLTMTAVLSAVIYTHLRGQIFVFYKRIINRVVEGPKPTAPPTNELQYDAFLCFSNNDYRWVEEALLKKLDNQFAEENVFHCCFEDRDFLPGENHLSNIRNAIWSSRKTLVIVSKQFLKDGWCLEAFSLAQGRMLEELTNVLVMLVVGKVAHYQLMKSNTIRSFVRRKEYLTFPEDPQDLDWFYERLMSEMRKDTKVKKVADNRPDPAEPDAEGGIQLKNM</sequence>
<name>A0A672HQ35_SALFA</name>
<organism evidence="18 19">
    <name type="scientific">Salarias fasciatus</name>
    <name type="common">Jewelled blenny</name>
    <name type="synonym">Blennius fasciatus</name>
    <dbReference type="NCBI Taxonomy" id="181472"/>
    <lineage>
        <taxon>Eukaryota</taxon>
        <taxon>Metazoa</taxon>
        <taxon>Chordata</taxon>
        <taxon>Craniata</taxon>
        <taxon>Vertebrata</taxon>
        <taxon>Euteleostomi</taxon>
        <taxon>Actinopterygii</taxon>
        <taxon>Neopterygii</taxon>
        <taxon>Teleostei</taxon>
        <taxon>Neoteleostei</taxon>
        <taxon>Acanthomorphata</taxon>
        <taxon>Ovalentaria</taxon>
        <taxon>Blenniimorphae</taxon>
        <taxon>Blenniiformes</taxon>
        <taxon>Blennioidei</taxon>
        <taxon>Blenniidae</taxon>
        <taxon>Salariinae</taxon>
        <taxon>Salarias</taxon>
    </lineage>
</organism>
<feature type="chain" id="PRO_5025477557" description="TIR domain-containing protein" evidence="16">
    <location>
        <begin position="21"/>
        <end position="878"/>
    </location>
</feature>
<keyword evidence="3" id="KW-0399">Innate immunity</keyword>
<feature type="signal peptide" evidence="16">
    <location>
        <begin position="1"/>
        <end position="20"/>
    </location>
</feature>
<feature type="domain" description="TIR" evidence="17">
    <location>
        <begin position="703"/>
        <end position="848"/>
    </location>
</feature>
<keyword evidence="13" id="KW-0395">Inflammatory response</keyword>
<dbReference type="Gene3D" id="3.40.50.10140">
    <property type="entry name" value="Toll/interleukin-1 receptor homology (TIR) domain"/>
    <property type="match status" value="1"/>
</dbReference>
<evidence type="ECO:0000256" key="4">
    <source>
        <dbReference type="ARBA" id="ARBA00022614"/>
    </source>
</evidence>
<evidence type="ECO:0000256" key="12">
    <source>
        <dbReference type="ARBA" id="ARBA00023180"/>
    </source>
</evidence>
<keyword evidence="9 15" id="KW-1133">Transmembrane helix</keyword>
<dbReference type="Gene3D" id="3.80.10.10">
    <property type="entry name" value="Ribonuclease Inhibitor"/>
    <property type="match status" value="3"/>
</dbReference>
<evidence type="ECO:0000256" key="11">
    <source>
        <dbReference type="ARBA" id="ARBA00023170"/>
    </source>
</evidence>
<dbReference type="SMART" id="SM00369">
    <property type="entry name" value="LRR_TYP"/>
    <property type="match status" value="10"/>
</dbReference>
<dbReference type="SUPFAM" id="SSF52200">
    <property type="entry name" value="Toll/Interleukin receptor TIR domain"/>
    <property type="match status" value="1"/>
</dbReference>
<dbReference type="SMART" id="SM00255">
    <property type="entry name" value="TIR"/>
    <property type="match status" value="1"/>
</dbReference>
<evidence type="ECO:0000313" key="18">
    <source>
        <dbReference type="Ensembl" id="ENSSFAP00005031137.1"/>
    </source>
</evidence>
<feature type="region of interest" description="Disordered" evidence="14">
    <location>
        <begin position="852"/>
        <end position="878"/>
    </location>
</feature>
<dbReference type="GO" id="GO:0006954">
    <property type="term" value="P:inflammatory response"/>
    <property type="evidence" value="ECO:0007669"/>
    <property type="project" value="UniProtKB-KW"/>
</dbReference>
<evidence type="ECO:0000256" key="2">
    <source>
        <dbReference type="ARBA" id="ARBA00009634"/>
    </source>
</evidence>
<dbReference type="InterPro" id="IPR000157">
    <property type="entry name" value="TIR_dom"/>
</dbReference>
<evidence type="ECO:0000256" key="16">
    <source>
        <dbReference type="SAM" id="SignalP"/>
    </source>
</evidence>
<evidence type="ECO:0000256" key="8">
    <source>
        <dbReference type="ARBA" id="ARBA00022859"/>
    </source>
</evidence>
<evidence type="ECO:0000256" key="10">
    <source>
        <dbReference type="ARBA" id="ARBA00023136"/>
    </source>
</evidence>
<evidence type="ECO:0000256" key="3">
    <source>
        <dbReference type="ARBA" id="ARBA00022588"/>
    </source>
</evidence>
<evidence type="ECO:0000256" key="7">
    <source>
        <dbReference type="ARBA" id="ARBA00022737"/>
    </source>
</evidence>
<dbReference type="SMART" id="SM00082">
    <property type="entry name" value="LRRCT"/>
    <property type="match status" value="1"/>
</dbReference>
<dbReference type="OMA" id="SYAQSRC"/>
<dbReference type="InterPro" id="IPR000483">
    <property type="entry name" value="Cys-rich_flank_reg_C"/>
</dbReference>
<reference evidence="18" key="1">
    <citation type="submission" date="2019-06" db="EMBL/GenBank/DDBJ databases">
        <authorList>
            <consortium name="Wellcome Sanger Institute Data Sharing"/>
        </authorList>
    </citation>
    <scope>NUCLEOTIDE SEQUENCE [LARGE SCALE GENOMIC DNA]</scope>
</reference>
<dbReference type="PROSITE" id="PS50104">
    <property type="entry name" value="TIR"/>
    <property type="match status" value="1"/>
</dbReference>
<evidence type="ECO:0000256" key="1">
    <source>
        <dbReference type="ARBA" id="ARBA00004479"/>
    </source>
</evidence>
<protein>
    <recommendedName>
        <fullName evidence="17">TIR domain-containing protein</fullName>
    </recommendedName>
</protein>